<dbReference type="PANTHER" id="PTHR30055:SF234">
    <property type="entry name" value="HTH-TYPE TRANSCRIPTIONAL REGULATOR BETI"/>
    <property type="match status" value="1"/>
</dbReference>
<reference evidence="7 8" key="1">
    <citation type="submission" date="2020-07" db="EMBL/GenBank/DDBJ databases">
        <title>Sequencing the genomes of 1000 actinobacteria strains.</title>
        <authorList>
            <person name="Klenk H.-P."/>
        </authorList>
    </citation>
    <scope>NUCLEOTIDE SEQUENCE [LARGE SCALE GENOMIC DNA]</scope>
    <source>
        <strain evidence="7 8">DSM 104006</strain>
    </source>
</reference>
<name>A0A853BCE4_9PSEU</name>
<comment type="caution">
    <text evidence="7">The sequence shown here is derived from an EMBL/GenBank/DDBJ whole genome shotgun (WGS) entry which is preliminary data.</text>
</comment>
<keyword evidence="4" id="KW-0804">Transcription</keyword>
<evidence type="ECO:0000313" key="8">
    <source>
        <dbReference type="Proteomes" id="UP000549616"/>
    </source>
</evidence>
<organism evidence="7 8">
    <name type="scientific">Amycolatopsis endophytica</name>
    <dbReference type="NCBI Taxonomy" id="860233"/>
    <lineage>
        <taxon>Bacteria</taxon>
        <taxon>Bacillati</taxon>
        <taxon>Actinomycetota</taxon>
        <taxon>Actinomycetes</taxon>
        <taxon>Pseudonocardiales</taxon>
        <taxon>Pseudonocardiaceae</taxon>
        <taxon>Amycolatopsis</taxon>
    </lineage>
</organism>
<proteinExistence type="predicted"/>
<dbReference type="Gene3D" id="1.10.357.10">
    <property type="entry name" value="Tetracycline Repressor, domain 2"/>
    <property type="match status" value="1"/>
</dbReference>
<evidence type="ECO:0000259" key="6">
    <source>
        <dbReference type="PROSITE" id="PS50977"/>
    </source>
</evidence>
<dbReference type="Pfam" id="PF13977">
    <property type="entry name" value="TetR_C_6"/>
    <property type="match status" value="1"/>
</dbReference>
<keyword evidence="8" id="KW-1185">Reference proteome</keyword>
<evidence type="ECO:0000256" key="5">
    <source>
        <dbReference type="PROSITE-ProRule" id="PRU00335"/>
    </source>
</evidence>
<dbReference type="AlphaFoldDB" id="A0A853BCE4"/>
<evidence type="ECO:0000256" key="4">
    <source>
        <dbReference type="ARBA" id="ARBA00023163"/>
    </source>
</evidence>
<dbReference type="PRINTS" id="PR00455">
    <property type="entry name" value="HTHTETR"/>
</dbReference>
<evidence type="ECO:0000256" key="3">
    <source>
        <dbReference type="ARBA" id="ARBA00023125"/>
    </source>
</evidence>
<dbReference type="GO" id="GO:0003700">
    <property type="term" value="F:DNA-binding transcription factor activity"/>
    <property type="evidence" value="ECO:0007669"/>
    <property type="project" value="TreeGrafter"/>
</dbReference>
<dbReference type="Pfam" id="PF00440">
    <property type="entry name" value="TetR_N"/>
    <property type="match status" value="1"/>
</dbReference>
<dbReference type="InterPro" id="IPR050109">
    <property type="entry name" value="HTH-type_TetR-like_transc_reg"/>
</dbReference>
<gene>
    <name evidence="7" type="ORF">HNR02_005716</name>
</gene>
<dbReference type="Proteomes" id="UP000549616">
    <property type="component" value="Unassembled WGS sequence"/>
</dbReference>
<feature type="DNA-binding region" description="H-T-H motif" evidence="5">
    <location>
        <begin position="44"/>
        <end position="63"/>
    </location>
</feature>
<dbReference type="PROSITE" id="PS50977">
    <property type="entry name" value="HTH_TETR_2"/>
    <property type="match status" value="1"/>
</dbReference>
<keyword evidence="3 5" id="KW-0238">DNA-binding</keyword>
<dbReference type="RefSeq" id="WP_218914303.1">
    <property type="nucleotide sequence ID" value="NZ_JACCFK010000002.1"/>
</dbReference>
<dbReference type="InterPro" id="IPR001647">
    <property type="entry name" value="HTH_TetR"/>
</dbReference>
<evidence type="ECO:0000256" key="2">
    <source>
        <dbReference type="ARBA" id="ARBA00023015"/>
    </source>
</evidence>
<feature type="domain" description="HTH tetR-type" evidence="6">
    <location>
        <begin position="21"/>
        <end position="81"/>
    </location>
</feature>
<accession>A0A853BCE4</accession>
<dbReference type="InterPro" id="IPR039538">
    <property type="entry name" value="BetI_C"/>
</dbReference>
<keyword evidence="2" id="KW-0805">Transcription regulation</keyword>
<keyword evidence="1" id="KW-0678">Repressor</keyword>
<dbReference type="SUPFAM" id="SSF48498">
    <property type="entry name" value="Tetracyclin repressor-like, C-terminal domain"/>
    <property type="match status" value="1"/>
</dbReference>
<sequence length="215" mass="23586">MTAGSREENAVSGPVPRVRREEVRRRLLDAAAEVFAERGYQAARLDEIARVAGFTKGAVYSNFASKHALLAELIGQHVRHQIAVTSIELDAEHRAEGVLEDTARAYARGIVEEGTWTRLLVEIAQQASHDPDVREAYVGVRRALRDELATTLTTACEQLGAELLVPAEQLALTLQSLRLGLALEHGTDPEQVDHDTVVAVFATTLRGLFRRRASS</sequence>
<dbReference type="InterPro" id="IPR036271">
    <property type="entry name" value="Tet_transcr_reg_TetR-rel_C_sf"/>
</dbReference>
<evidence type="ECO:0000313" key="7">
    <source>
        <dbReference type="EMBL" id="NYI92341.1"/>
    </source>
</evidence>
<dbReference type="EMBL" id="JACCFK010000002">
    <property type="protein sequence ID" value="NYI92341.1"/>
    <property type="molecule type" value="Genomic_DNA"/>
</dbReference>
<protein>
    <submittedName>
        <fullName evidence="7">AcrR family transcriptional regulator</fullName>
    </submittedName>
</protein>
<dbReference type="SUPFAM" id="SSF46689">
    <property type="entry name" value="Homeodomain-like"/>
    <property type="match status" value="1"/>
</dbReference>
<evidence type="ECO:0000256" key="1">
    <source>
        <dbReference type="ARBA" id="ARBA00022491"/>
    </source>
</evidence>
<dbReference type="PANTHER" id="PTHR30055">
    <property type="entry name" value="HTH-TYPE TRANSCRIPTIONAL REGULATOR RUTR"/>
    <property type="match status" value="1"/>
</dbReference>
<dbReference type="InterPro" id="IPR009057">
    <property type="entry name" value="Homeodomain-like_sf"/>
</dbReference>
<dbReference type="GO" id="GO:0000976">
    <property type="term" value="F:transcription cis-regulatory region binding"/>
    <property type="evidence" value="ECO:0007669"/>
    <property type="project" value="TreeGrafter"/>
</dbReference>